<dbReference type="NCBIfam" id="TIGR00124">
    <property type="entry name" value="cit_ly_ligase"/>
    <property type="match status" value="1"/>
</dbReference>
<keyword evidence="4" id="KW-0460">Magnesium</keyword>
<protein>
    <recommendedName>
        <fullName evidence="7">[Citrate [pro-3S]-lyase] ligase</fullName>
        <ecNumber evidence="7">6.2.1.22</ecNumber>
    </recommendedName>
</protein>
<dbReference type="KEGG" id="fho:H9Q81_00650"/>
<keyword evidence="10" id="KW-1185">Reference proteome</keyword>
<dbReference type="GO" id="GO:0015937">
    <property type="term" value="P:coenzyme A biosynthetic process"/>
    <property type="evidence" value="ECO:0007669"/>
    <property type="project" value="UniProtKB-KW"/>
</dbReference>
<dbReference type="NCBIfam" id="TIGR00125">
    <property type="entry name" value="cyt_tran_rel"/>
    <property type="match status" value="1"/>
</dbReference>
<dbReference type="Proteomes" id="UP000515913">
    <property type="component" value="Chromosome"/>
</dbReference>
<keyword evidence="7 9" id="KW-0436">Ligase</keyword>
<keyword evidence="9" id="KW-0456">Lyase</keyword>
<dbReference type="InterPro" id="IPR001980">
    <property type="entry name" value="PPAT"/>
</dbReference>
<dbReference type="PANTHER" id="PTHR40599:SF1">
    <property type="entry name" value="[CITRATE [PRO-3S]-LYASE] LIGASE"/>
    <property type="match status" value="1"/>
</dbReference>
<comment type="catalytic activity">
    <reaction evidence="7">
        <text>holo-[citrate lyase ACP] + acetate + ATP = acetyl-[citrate lyase ACP] + AMP + diphosphate</text>
        <dbReference type="Rhea" id="RHEA:23788"/>
        <dbReference type="Rhea" id="RHEA-COMP:10158"/>
        <dbReference type="Rhea" id="RHEA-COMP:13710"/>
        <dbReference type="ChEBI" id="CHEBI:30089"/>
        <dbReference type="ChEBI" id="CHEBI:30616"/>
        <dbReference type="ChEBI" id="CHEBI:33019"/>
        <dbReference type="ChEBI" id="CHEBI:82683"/>
        <dbReference type="ChEBI" id="CHEBI:137976"/>
        <dbReference type="ChEBI" id="CHEBI:456215"/>
        <dbReference type="EC" id="6.2.1.22"/>
    </reaction>
</comment>
<keyword evidence="2 7" id="KW-0547">Nucleotide-binding</keyword>
<dbReference type="EC" id="6.2.1.22" evidence="7"/>
<dbReference type="SUPFAM" id="SSF52374">
    <property type="entry name" value="Nucleotidylyl transferase"/>
    <property type="match status" value="1"/>
</dbReference>
<dbReference type="SMART" id="SM00764">
    <property type="entry name" value="Citrate_ly_lig"/>
    <property type="match status" value="1"/>
</dbReference>
<dbReference type="GO" id="GO:0005524">
    <property type="term" value="F:ATP binding"/>
    <property type="evidence" value="ECO:0007669"/>
    <property type="project" value="UniProtKB-UniRule"/>
</dbReference>
<dbReference type="RefSeq" id="WP_101473513.1">
    <property type="nucleotide sequence ID" value="NZ_CP060637.1"/>
</dbReference>
<dbReference type="GO" id="GO:0016829">
    <property type="term" value="F:lyase activity"/>
    <property type="evidence" value="ECO:0007669"/>
    <property type="project" value="UniProtKB-KW"/>
</dbReference>
<evidence type="ECO:0000259" key="8">
    <source>
        <dbReference type="PROSITE" id="PS51186"/>
    </source>
</evidence>
<dbReference type="InterPro" id="IPR000182">
    <property type="entry name" value="GNAT_dom"/>
</dbReference>
<evidence type="ECO:0000313" key="10">
    <source>
        <dbReference type="Proteomes" id="UP000515913"/>
    </source>
</evidence>
<dbReference type="Gene3D" id="3.40.630.30">
    <property type="match status" value="1"/>
</dbReference>
<dbReference type="Pfam" id="PF00583">
    <property type="entry name" value="Acetyltransf_1"/>
    <property type="match status" value="1"/>
</dbReference>
<dbReference type="Gene3D" id="3.40.50.620">
    <property type="entry name" value="HUPs"/>
    <property type="match status" value="1"/>
</dbReference>
<evidence type="ECO:0000256" key="1">
    <source>
        <dbReference type="ARBA" id="ARBA00022490"/>
    </source>
</evidence>
<dbReference type="PRINTS" id="PR01020">
    <property type="entry name" value="LPSBIOSNTHSS"/>
</dbReference>
<evidence type="ECO:0000256" key="4">
    <source>
        <dbReference type="ARBA" id="ARBA00022842"/>
    </source>
</evidence>
<organism evidence="9 10">
    <name type="scientific">Fusobacterium hominis</name>
    <dbReference type="NCBI Taxonomy" id="2764326"/>
    <lineage>
        <taxon>Bacteria</taxon>
        <taxon>Fusobacteriati</taxon>
        <taxon>Fusobacteriota</taxon>
        <taxon>Fusobacteriia</taxon>
        <taxon>Fusobacteriales</taxon>
        <taxon>Fusobacteriaceae</taxon>
        <taxon>Fusobacterium</taxon>
    </lineage>
</organism>
<dbReference type="AlphaFoldDB" id="A0A7G9GX51"/>
<dbReference type="PROSITE" id="PS51186">
    <property type="entry name" value="GNAT"/>
    <property type="match status" value="1"/>
</dbReference>
<evidence type="ECO:0000256" key="6">
    <source>
        <dbReference type="ARBA" id="ARBA00029346"/>
    </source>
</evidence>
<comment type="function">
    <text evidence="7">Acetylation of prosthetic group (2-(5''-phosphoribosyl)-3'-dephosphocoenzyme-A) of the gamma subunit of citrate lyase.</text>
</comment>
<evidence type="ECO:0000256" key="7">
    <source>
        <dbReference type="PIRNR" id="PIRNR005751"/>
    </source>
</evidence>
<dbReference type="Pfam" id="PF08218">
    <property type="entry name" value="Citrate_ly_lig"/>
    <property type="match status" value="1"/>
</dbReference>
<dbReference type="InterPro" id="IPR016181">
    <property type="entry name" value="Acyl_CoA_acyltransferase"/>
</dbReference>
<evidence type="ECO:0000313" key="9">
    <source>
        <dbReference type="EMBL" id="QNM15383.1"/>
    </source>
</evidence>
<evidence type="ECO:0000256" key="2">
    <source>
        <dbReference type="ARBA" id="ARBA00022741"/>
    </source>
</evidence>
<dbReference type="InterPro" id="IPR013166">
    <property type="entry name" value="Citrate_lyase_ligase_C"/>
</dbReference>
<accession>A0A7G9GX51</accession>
<keyword evidence="3 7" id="KW-0067">ATP-binding</keyword>
<dbReference type="EMBL" id="CP060637">
    <property type="protein sequence ID" value="QNM15383.1"/>
    <property type="molecule type" value="Genomic_DNA"/>
</dbReference>
<keyword evidence="1" id="KW-0963">Cytoplasm</keyword>
<evidence type="ECO:0000256" key="3">
    <source>
        <dbReference type="ARBA" id="ARBA00022840"/>
    </source>
</evidence>
<dbReference type="InterPro" id="IPR005216">
    <property type="entry name" value="Citrate_lyase_ligase"/>
</dbReference>
<dbReference type="InterPro" id="IPR014729">
    <property type="entry name" value="Rossmann-like_a/b/a_fold"/>
</dbReference>
<feature type="domain" description="N-acetyltransferase" evidence="8">
    <location>
        <begin position="1"/>
        <end position="123"/>
    </location>
</feature>
<dbReference type="GO" id="GO:0016747">
    <property type="term" value="F:acyltransferase activity, transferring groups other than amino-acyl groups"/>
    <property type="evidence" value="ECO:0007669"/>
    <property type="project" value="InterPro"/>
</dbReference>
<dbReference type="GO" id="GO:0008771">
    <property type="term" value="F:[citrate (pro-3S)-lyase] ligase activity"/>
    <property type="evidence" value="ECO:0007669"/>
    <property type="project" value="UniProtKB-EC"/>
</dbReference>
<name>A0A7G9GX51_9FUSO</name>
<gene>
    <name evidence="9" type="primary">citC</name>
    <name evidence="9" type="ORF">H9Q81_00650</name>
</gene>
<dbReference type="SUPFAM" id="SSF55729">
    <property type="entry name" value="Acyl-CoA N-acyltransferases (Nat)"/>
    <property type="match status" value="1"/>
</dbReference>
<comment type="catalytic activity">
    <reaction evidence="6">
        <text>(R)-4'-phosphopantetheine + ATP + H(+) = 3'-dephospho-CoA + diphosphate</text>
        <dbReference type="Rhea" id="RHEA:19801"/>
        <dbReference type="ChEBI" id="CHEBI:15378"/>
        <dbReference type="ChEBI" id="CHEBI:30616"/>
        <dbReference type="ChEBI" id="CHEBI:33019"/>
        <dbReference type="ChEBI" id="CHEBI:57328"/>
        <dbReference type="ChEBI" id="CHEBI:61723"/>
        <dbReference type="EC" id="2.7.7.3"/>
    </reaction>
</comment>
<dbReference type="InterPro" id="IPR004821">
    <property type="entry name" value="Cyt_trans-like"/>
</dbReference>
<keyword evidence="5" id="KW-0173">Coenzyme A biosynthesis</keyword>
<sequence length="344" mass="39238">MNIDKINLTNPNEKEEIRDFLKKFDLKYDSGVDYTIAARDNGNIIATVSKEKNIIKCFAIDPTYQGEGIATKILTPAINQMFDEGYFHSMVFTKTPNKNLFQGMGYKEVAHTDKVILMEMGNKSIDKTINKIITKFDIDVNIKRAMLVMNCNPFTFGHLYLIEKAASENDEVLVFVVQEDKSSFPFKDRYELVKEGVKHIPNVKVIPGTEYLISSATFPNYFLRKEDDALEEYTKLDAAICGQQFGKKLNINKRYVGEEPLCKVTDAYNKTLKQILPQYGIEVIEVPRKTLDDDVISASRVREYIKNDNLESIAKLVPQTTYNFLISPKGKEIGEKLKSNNSPH</sequence>
<proteinExistence type="predicted"/>
<reference evidence="9 10" key="1">
    <citation type="submission" date="2020-08" db="EMBL/GenBank/DDBJ databases">
        <authorList>
            <person name="Liu C."/>
            <person name="Sun Q."/>
        </authorList>
    </citation>
    <scope>NUCLEOTIDE SEQUENCE [LARGE SCALE GENOMIC DNA]</scope>
    <source>
        <strain evidence="9 10">NSJ-57</strain>
    </source>
</reference>
<dbReference type="GO" id="GO:0004595">
    <property type="term" value="F:pantetheine-phosphate adenylyltransferase activity"/>
    <property type="evidence" value="ECO:0007669"/>
    <property type="project" value="UniProtKB-EC"/>
</dbReference>
<dbReference type="PIRSF" id="PIRSF005751">
    <property type="entry name" value="Acet_citr_lig"/>
    <property type="match status" value="1"/>
</dbReference>
<evidence type="ECO:0000256" key="5">
    <source>
        <dbReference type="ARBA" id="ARBA00022993"/>
    </source>
</evidence>
<dbReference type="PANTHER" id="PTHR40599">
    <property type="entry name" value="[CITRATE [PRO-3S]-LYASE] LIGASE"/>
    <property type="match status" value="1"/>
</dbReference>